<reference evidence="1" key="1">
    <citation type="submission" date="2021-06" db="EMBL/GenBank/DDBJ databases">
        <authorList>
            <person name="Kallberg Y."/>
            <person name="Tangrot J."/>
            <person name="Rosling A."/>
        </authorList>
    </citation>
    <scope>NUCLEOTIDE SEQUENCE</scope>
    <source>
        <strain evidence="1">FL966</strain>
    </source>
</reference>
<evidence type="ECO:0000313" key="1">
    <source>
        <dbReference type="EMBL" id="CAG8837129.1"/>
    </source>
</evidence>
<feature type="non-terminal residue" evidence="1">
    <location>
        <position position="1"/>
    </location>
</feature>
<organism evidence="1 2">
    <name type="scientific">Cetraspora pellucida</name>
    <dbReference type="NCBI Taxonomy" id="1433469"/>
    <lineage>
        <taxon>Eukaryota</taxon>
        <taxon>Fungi</taxon>
        <taxon>Fungi incertae sedis</taxon>
        <taxon>Mucoromycota</taxon>
        <taxon>Glomeromycotina</taxon>
        <taxon>Glomeromycetes</taxon>
        <taxon>Diversisporales</taxon>
        <taxon>Gigasporaceae</taxon>
        <taxon>Cetraspora</taxon>
    </lineage>
</organism>
<accession>A0A9N9KJH2</accession>
<name>A0A9N9KJH2_9GLOM</name>
<sequence length="39" mass="4232">SLGREISTETVMNQHWDGSPDCEISAGIVVCWVVKSAPE</sequence>
<keyword evidence="2" id="KW-1185">Reference proteome</keyword>
<dbReference type="AlphaFoldDB" id="A0A9N9KJH2"/>
<evidence type="ECO:0000313" key="2">
    <source>
        <dbReference type="Proteomes" id="UP000789759"/>
    </source>
</evidence>
<proteinExistence type="predicted"/>
<gene>
    <name evidence="1" type="ORF">CPELLU_LOCUS21504</name>
</gene>
<protein>
    <submittedName>
        <fullName evidence="1">21258_t:CDS:1</fullName>
    </submittedName>
</protein>
<dbReference type="EMBL" id="CAJVQA010080508">
    <property type="protein sequence ID" value="CAG8837129.1"/>
    <property type="molecule type" value="Genomic_DNA"/>
</dbReference>
<feature type="non-terminal residue" evidence="1">
    <location>
        <position position="39"/>
    </location>
</feature>
<dbReference type="Proteomes" id="UP000789759">
    <property type="component" value="Unassembled WGS sequence"/>
</dbReference>
<comment type="caution">
    <text evidence="1">The sequence shown here is derived from an EMBL/GenBank/DDBJ whole genome shotgun (WGS) entry which is preliminary data.</text>
</comment>